<feature type="active site" description="Proton donor" evidence="3">
    <location>
        <position position="86"/>
    </location>
</feature>
<dbReference type="InterPro" id="IPR046348">
    <property type="entry name" value="SIS_dom_sf"/>
</dbReference>
<dbReference type="PATRIC" id="fig|1276221.3.peg.544"/>
<dbReference type="GO" id="GO:0016835">
    <property type="term" value="F:carbon-oxygen lyase activity"/>
    <property type="evidence" value="ECO:0007669"/>
    <property type="project" value="UniProtKB-UniRule"/>
</dbReference>
<dbReference type="GO" id="GO:0097173">
    <property type="term" value="P:N-acetylmuramic acid catabolic process"/>
    <property type="evidence" value="ECO:0007669"/>
    <property type="project" value="UniProtKB-UniPathway"/>
</dbReference>
<dbReference type="InParanoid" id="S5MJW7"/>
<comment type="miscellaneous">
    <text evidence="3">A lyase-type mechanism (elimination/hydration) is suggested for the cleavage of the lactyl ether bond of MurNAc 6-phosphate, with the formation of an alpha,beta-unsaturated aldehyde intermediate with (E)-stereochemistry, followed by the syn addition of water to give product.</text>
</comment>
<comment type="function">
    <text evidence="3">Specifically catalyzes the cleavage of the D-lactyl ether substituent of MurNAc 6-phosphate, producing GlcNAc 6-phosphate and D-lactate.</text>
</comment>
<dbReference type="PANTHER" id="PTHR10088">
    <property type="entry name" value="GLUCOKINASE REGULATORY PROTEIN"/>
    <property type="match status" value="1"/>
</dbReference>
<dbReference type="PROSITE" id="PS51464">
    <property type="entry name" value="SIS"/>
    <property type="match status" value="1"/>
</dbReference>
<dbReference type="GO" id="GO:0046348">
    <property type="term" value="P:amino sugar catabolic process"/>
    <property type="evidence" value="ECO:0007669"/>
    <property type="project" value="InterPro"/>
</dbReference>
<evidence type="ECO:0000313" key="5">
    <source>
        <dbReference type="EMBL" id="AGR42250.1"/>
    </source>
</evidence>
<comment type="subunit">
    <text evidence="3">Homodimer.</text>
</comment>
<gene>
    <name evidence="3 5" type="primary">murQ</name>
    <name evidence="5" type="ORF">SDIMI_v3c05460</name>
</gene>
<dbReference type="HAMAP" id="MF_00068">
    <property type="entry name" value="MurQ"/>
    <property type="match status" value="1"/>
</dbReference>
<accession>S5MJW7</accession>
<proteinExistence type="inferred from homology"/>
<evidence type="ECO:0000256" key="1">
    <source>
        <dbReference type="ARBA" id="ARBA00023239"/>
    </source>
</evidence>
<keyword evidence="6" id="KW-1185">Reference proteome</keyword>
<dbReference type="PROSITE" id="PS01272">
    <property type="entry name" value="GCKR"/>
    <property type="match status" value="1"/>
</dbReference>
<dbReference type="InterPro" id="IPR005488">
    <property type="entry name" value="Etherase_MurQ"/>
</dbReference>
<dbReference type="GO" id="GO:0016803">
    <property type="term" value="F:ether hydrolase activity"/>
    <property type="evidence" value="ECO:0007669"/>
    <property type="project" value="TreeGrafter"/>
</dbReference>
<dbReference type="RefSeq" id="WP_020836482.1">
    <property type="nucleotide sequence ID" value="NC_021833.1"/>
</dbReference>
<dbReference type="GO" id="GO:0097367">
    <property type="term" value="F:carbohydrate derivative binding"/>
    <property type="evidence" value="ECO:0007669"/>
    <property type="project" value="InterPro"/>
</dbReference>
<dbReference type="EMBL" id="CP005076">
    <property type="protein sequence ID" value="AGR42250.1"/>
    <property type="molecule type" value="Genomic_DNA"/>
</dbReference>
<evidence type="ECO:0000259" key="4">
    <source>
        <dbReference type="PROSITE" id="PS51464"/>
    </source>
</evidence>
<dbReference type="Proteomes" id="UP000014983">
    <property type="component" value="Chromosome"/>
</dbReference>
<dbReference type="GO" id="GO:0009254">
    <property type="term" value="P:peptidoglycan turnover"/>
    <property type="evidence" value="ECO:0007669"/>
    <property type="project" value="TreeGrafter"/>
</dbReference>
<keyword evidence="1 3" id="KW-0456">Lyase</keyword>
<dbReference type="NCBIfam" id="NF009222">
    <property type="entry name" value="PRK12570.1"/>
    <property type="match status" value="1"/>
</dbReference>
<dbReference type="OrthoDB" id="9813395at2"/>
<keyword evidence="2 3" id="KW-0119">Carbohydrate metabolism</keyword>
<dbReference type="InterPro" id="IPR001347">
    <property type="entry name" value="SIS_dom"/>
</dbReference>
<feature type="active site" evidence="3">
    <location>
        <position position="116"/>
    </location>
</feature>
<dbReference type="UniPathway" id="UPA00342"/>
<comment type="similarity">
    <text evidence="3">Belongs to the GCKR-like family. MurNAc-6-P etherase subfamily.</text>
</comment>
<dbReference type="Gene3D" id="1.10.8.1080">
    <property type="match status" value="1"/>
</dbReference>
<dbReference type="InterPro" id="IPR040190">
    <property type="entry name" value="MURQ/GCKR"/>
</dbReference>
<dbReference type="eggNOG" id="COG2103">
    <property type="taxonomic scope" value="Bacteria"/>
</dbReference>
<organism evidence="5 6">
    <name type="scientific">Spiroplasma diminutum CUAS-1</name>
    <dbReference type="NCBI Taxonomy" id="1276221"/>
    <lineage>
        <taxon>Bacteria</taxon>
        <taxon>Bacillati</taxon>
        <taxon>Mycoplasmatota</taxon>
        <taxon>Mollicutes</taxon>
        <taxon>Entomoplasmatales</taxon>
        <taxon>Spiroplasmataceae</taxon>
        <taxon>Spiroplasma</taxon>
    </lineage>
</organism>
<comment type="pathway">
    <text evidence="3">Amino-sugar metabolism; N-acetylmuramate degradation.</text>
</comment>
<dbReference type="NCBIfam" id="TIGR00274">
    <property type="entry name" value="N-acetylmuramic acid 6-phosphate etherase"/>
    <property type="match status" value="1"/>
</dbReference>
<dbReference type="EC" id="4.2.1.126" evidence="3"/>
<sequence>MKKINLLNITTESINLNSKNIDLKSTFDILQTINNEDKLIALAVEKELDVIAKTVDEIYKRVSNNGKVFYIGAGSSGRIGVLDASEMLPTYGVGDMFYGIMAGGDIALRLPVEGAEDDEQLAINDLENCNINKNDVVFAIGASGRTPYCISALKYAKQKNALAISLSMTKDSEFKMHSDIAIEIDSGPEVVTGSTRMKSGTATKMVLNMISTTTMIKFNKVYDNLMVDVIATNIKLENRCINIIKSICKIEDENLIIETLKKANMQVKPAIIMILKDVDYIKAITLLNLNNNNLRTIIEN</sequence>
<evidence type="ECO:0000313" key="6">
    <source>
        <dbReference type="Proteomes" id="UP000014983"/>
    </source>
</evidence>
<evidence type="ECO:0000256" key="2">
    <source>
        <dbReference type="ARBA" id="ARBA00023277"/>
    </source>
</evidence>
<dbReference type="AlphaFoldDB" id="S5MJW7"/>
<reference evidence="5 6" key="1">
    <citation type="journal article" date="2013" name="Genome Biol. Evol.">
        <title>Comparison of metabolic capacities and inference of gene content evolution in mosquito-associated Spiroplasma diminutum and S. taiwanense.</title>
        <authorList>
            <person name="Lo W.S."/>
            <person name="Ku C."/>
            <person name="Chen L.L."/>
            <person name="Chang T.H."/>
            <person name="Kuo C.H."/>
        </authorList>
    </citation>
    <scope>NUCLEOTIDE SEQUENCE [LARGE SCALE GENOMIC DNA]</scope>
    <source>
        <strain evidence="5">CUAS-1</strain>
    </source>
</reference>
<dbReference type="FunCoup" id="S5MJW7">
    <property type="interactions" value="22"/>
</dbReference>
<evidence type="ECO:0000256" key="3">
    <source>
        <dbReference type="HAMAP-Rule" id="MF_00068"/>
    </source>
</evidence>
<dbReference type="STRING" id="1276221.SDIMI_v3c05460"/>
<dbReference type="KEGG" id="sdi:SDIMI_v3c05460"/>
<dbReference type="InterPro" id="IPR005486">
    <property type="entry name" value="Glucokinase_regulatory_CS"/>
</dbReference>
<dbReference type="Pfam" id="PF22645">
    <property type="entry name" value="GKRP_SIS_N"/>
    <property type="match status" value="1"/>
</dbReference>
<dbReference type="NCBIfam" id="NF003915">
    <property type="entry name" value="PRK05441.1"/>
    <property type="match status" value="1"/>
</dbReference>
<dbReference type="Gene3D" id="3.40.50.10490">
    <property type="entry name" value="Glucose-6-phosphate isomerase like protein, domain 1"/>
    <property type="match status" value="1"/>
</dbReference>
<dbReference type="SUPFAM" id="SSF53697">
    <property type="entry name" value="SIS domain"/>
    <property type="match status" value="1"/>
</dbReference>
<name>S5MJW7_9MOLU</name>
<feature type="domain" description="SIS" evidence="4">
    <location>
        <begin position="58"/>
        <end position="220"/>
    </location>
</feature>
<dbReference type="PANTHER" id="PTHR10088:SF4">
    <property type="entry name" value="GLUCOKINASE REGULATORY PROTEIN"/>
    <property type="match status" value="1"/>
</dbReference>
<dbReference type="CDD" id="cd05007">
    <property type="entry name" value="SIS_Etherase"/>
    <property type="match status" value="1"/>
</dbReference>
<protein>
    <recommendedName>
        <fullName evidence="3">N-acetylmuramic acid 6-phosphate etherase</fullName>
        <shortName evidence="3">MurNAc-6-P etherase</shortName>
        <ecNumber evidence="3">4.2.1.126</ecNumber>
    </recommendedName>
    <alternativeName>
        <fullName evidence="3">N-acetylmuramic acid 6-phosphate hydrolase</fullName>
    </alternativeName>
    <alternativeName>
        <fullName evidence="3">N-acetylmuramic acid 6-phosphate lyase</fullName>
    </alternativeName>
</protein>
<comment type="catalytic activity">
    <reaction evidence="3">
        <text>N-acetyl-D-muramate 6-phosphate + H2O = N-acetyl-D-glucosamine 6-phosphate + (R)-lactate</text>
        <dbReference type="Rhea" id="RHEA:26410"/>
        <dbReference type="ChEBI" id="CHEBI:15377"/>
        <dbReference type="ChEBI" id="CHEBI:16004"/>
        <dbReference type="ChEBI" id="CHEBI:57513"/>
        <dbReference type="ChEBI" id="CHEBI:58722"/>
        <dbReference type="EC" id="4.2.1.126"/>
    </reaction>
</comment>
<dbReference type="HOGENOM" id="CLU_049049_1_1_14"/>
<dbReference type="FunFam" id="3.40.50.10490:FF:000014">
    <property type="entry name" value="N-acetylmuramic acid 6-phosphate etherase"/>
    <property type="match status" value="1"/>
</dbReference>